<dbReference type="RefSeq" id="WP_269443951.1">
    <property type="nucleotide sequence ID" value="NZ_CP097463.1"/>
</dbReference>
<reference evidence="1" key="1">
    <citation type="submission" date="2022-05" db="EMBL/GenBank/DDBJ databases">
        <title>Jatrophihabitans sp. SB3-54 whole genome sequence.</title>
        <authorList>
            <person name="Suh M.K."/>
            <person name="Eom M.K."/>
            <person name="Kim J.S."/>
            <person name="Kim H.S."/>
            <person name="Do H.E."/>
            <person name="Shin Y.K."/>
            <person name="Lee J.-S."/>
        </authorList>
    </citation>
    <scope>NUCLEOTIDE SEQUENCE</scope>
    <source>
        <strain evidence="1">SB3-54</strain>
    </source>
</reference>
<dbReference type="InterPro" id="IPR008964">
    <property type="entry name" value="Invasin/intimin_cell_adhesion"/>
</dbReference>
<keyword evidence="2" id="KW-1185">Reference proteome</keyword>
<gene>
    <name evidence="1" type="ORF">M6B22_01270</name>
</gene>
<evidence type="ECO:0000313" key="1">
    <source>
        <dbReference type="EMBL" id="WAX57412.1"/>
    </source>
</evidence>
<accession>A0ABY7K1D3</accession>
<proteinExistence type="predicted"/>
<evidence type="ECO:0008006" key="3">
    <source>
        <dbReference type="Google" id="ProtNLM"/>
    </source>
</evidence>
<sequence length="284" mass="29876">MANTDVSGQLATAGLAFGDLVKLTGQAVANTQTALNKTGADATSALATTLVDVIAVQELDYDDNGNVTGEKTFTQQLPLIDFIDPVIYQWTQVRLQGRFTASQFAATASTDTHSNTSTDSSGQAGFGIIFGGGYNNFQYDDSQTHIDTNFRVEDSVGLLRMNAVLEPRHDIGVPKPRQAIVGPQIEIDAGPIADVGNPATSRTMDAVITYRNAAGDPIAGKELAIDTQGVAWAFKGGTGTTDANGQVTITLTRQFVGDAPDRTPADFVVGVRKGIVGESTTLTF</sequence>
<name>A0ABY7K1D3_9ACTN</name>
<protein>
    <recommendedName>
        <fullName evidence="3">Big-1 domain-containing protein</fullName>
    </recommendedName>
</protein>
<dbReference type="InterPro" id="IPR013783">
    <property type="entry name" value="Ig-like_fold"/>
</dbReference>
<dbReference type="Gene3D" id="2.60.40.10">
    <property type="entry name" value="Immunoglobulins"/>
    <property type="match status" value="1"/>
</dbReference>
<dbReference type="Proteomes" id="UP001164693">
    <property type="component" value="Chromosome"/>
</dbReference>
<organism evidence="1 2">
    <name type="scientific">Jatrophihabitans cynanchi</name>
    <dbReference type="NCBI Taxonomy" id="2944128"/>
    <lineage>
        <taxon>Bacteria</taxon>
        <taxon>Bacillati</taxon>
        <taxon>Actinomycetota</taxon>
        <taxon>Actinomycetes</taxon>
        <taxon>Jatrophihabitantales</taxon>
        <taxon>Jatrophihabitantaceae</taxon>
        <taxon>Jatrophihabitans</taxon>
    </lineage>
</organism>
<dbReference type="EMBL" id="CP097463">
    <property type="protein sequence ID" value="WAX57412.1"/>
    <property type="molecule type" value="Genomic_DNA"/>
</dbReference>
<evidence type="ECO:0000313" key="2">
    <source>
        <dbReference type="Proteomes" id="UP001164693"/>
    </source>
</evidence>
<dbReference type="SUPFAM" id="SSF49373">
    <property type="entry name" value="Invasin/intimin cell-adhesion fragments"/>
    <property type="match status" value="1"/>
</dbReference>